<organism evidence="2 3">
    <name type="scientific">Lentilactobacillus curieae</name>
    <dbReference type="NCBI Taxonomy" id="1138822"/>
    <lineage>
        <taxon>Bacteria</taxon>
        <taxon>Bacillati</taxon>
        <taxon>Bacillota</taxon>
        <taxon>Bacilli</taxon>
        <taxon>Lactobacillales</taxon>
        <taxon>Lactobacillaceae</taxon>
        <taxon>Lentilactobacillus</taxon>
    </lineage>
</organism>
<dbReference type="SUPFAM" id="SSF51735">
    <property type="entry name" value="NAD(P)-binding Rossmann-fold domains"/>
    <property type="match status" value="1"/>
</dbReference>
<dbReference type="GO" id="GO:0005737">
    <property type="term" value="C:cytoplasm"/>
    <property type="evidence" value="ECO:0007669"/>
    <property type="project" value="TreeGrafter"/>
</dbReference>
<dbReference type="InterPro" id="IPR051783">
    <property type="entry name" value="NAD(P)-dependent_oxidoreduct"/>
</dbReference>
<evidence type="ECO:0000259" key="1">
    <source>
        <dbReference type="Pfam" id="PF01370"/>
    </source>
</evidence>
<keyword evidence="3" id="KW-1185">Reference proteome</keyword>
<gene>
    <name evidence="2" type="ORF">PL11_001550</name>
</gene>
<protein>
    <submittedName>
        <fullName evidence="2">NAD-dependent dehydratase</fullName>
    </submittedName>
</protein>
<feature type="domain" description="NAD-dependent epimerase/dehydratase" evidence="1">
    <location>
        <begin position="4"/>
        <end position="209"/>
    </location>
</feature>
<sequence>MQTILGSNGQIGHELAEELYKNYTQELRLVSRNPKRIHPSDQTVAANLLDYDETLAAVAGSDIVYFTAGLPMNSDMWEQQFLVMLDNIINASKQAHSKLVFFDNTYMYPKNDTPQTESSPLLHEGRKSTVRAKMAKRLIDEIKKGDLPIVICRAPEFYGPDNTKSITNSMIFNRIKAGKRVFIPVNDKTKRTLIWTPDASRAMALIGNTESAYGQTWHLPTTKGITYQEMLKISEQVLGKPIKYSVIKLWMFKLGSLFNPALKESMELLPRYRVDNVFLSNKFKTKFPKFDVTSFEAGITQILDN</sequence>
<dbReference type="AlphaFoldDB" id="A0A1S6QGG5"/>
<reference evidence="2 3" key="1">
    <citation type="journal article" date="2015" name="Genome Announc.">
        <title>Genome Sequence of Lactobacillus curieae CCTCC M 2011381T, a Novel Producer of Gamma-aminobutyric Acid.</title>
        <authorList>
            <person name="Wang Y."/>
            <person name="Wang Y."/>
            <person name="Lang C."/>
            <person name="Wei D."/>
            <person name="Xu P."/>
            <person name="Xie J."/>
        </authorList>
    </citation>
    <scope>NUCLEOTIDE SEQUENCE [LARGE SCALE GENOMIC DNA]</scope>
    <source>
        <strain evidence="2 3">CCTCC M 2011381</strain>
    </source>
</reference>
<dbReference type="PANTHER" id="PTHR48079">
    <property type="entry name" value="PROTEIN YEEZ"/>
    <property type="match status" value="1"/>
</dbReference>
<dbReference type="Gene3D" id="3.40.50.720">
    <property type="entry name" value="NAD(P)-binding Rossmann-like Domain"/>
    <property type="match status" value="1"/>
</dbReference>
<proteinExistence type="predicted"/>
<dbReference type="PANTHER" id="PTHR48079:SF6">
    <property type="entry name" value="NAD(P)-BINDING DOMAIN-CONTAINING PROTEIN-RELATED"/>
    <property type="match status" value="1"/>
</dbReference>
<dbReference type="Proteomes" id="UP000030361">
    <property type="component" value="Chromosome"/>
</dbReference>
<name>A0A1S6QGG5_9LACO</name>
<dbReference type="OrthoDB" id="112777at2"/>
<accession>A0A1S6QGG5</accession>
<dbReference type="InterPro" id="IPR036291">
    <property type="entry name" value="NAD(P)-bd_dom_sf"/>
</dbReference>
<dbReference type="EMBL" id="CP018906">
    <property type="protein sequence ID" value="AQW20691.1"/>
    <property type="molecule type" value="Genomic_DNA"/>
</dbReference>
<dbReference type="Pfam" id="PF01370">
    <property type="entry name" value="Epimerase"/>
    <property type="match status" value="1"/>
</dbReference>
<dbReference type="KEGG" id="lcu:PL11_001550"/>
<evidence type="ECO:0000313" key="2">
    <source>
        <dbReference type="EMBL" id="AQW20691.1"/>
    </source>
</evidence>
<evidence type="ECO:0000313" key="3">
    <source>
        <dbReference type="Proteomes" id="UP000030361"/>
    </source>
</evidence>
<dbReference type="RefSeq" id="WP_035165857.1">
    <property type="nucleotide sequence ID" value="NZ_CP018906.1"/>
</dbReference>
<dbReference type="GO" id="GO:0004029">
    <property type="term" value="F:aldehyde dehydrogenase (NAD+) activity"/>
    <property type="evidence" value="ECO:0007669"/>
    <property type="project" value="TreeGrafter"/>
</dbReference>
<dbReference type="eggNOG" id="COG0451">
    <property type="taxonomic scope" value="Bacteria"/>
</dbReference>
<dbReference type="InterPro" id="IPR001509">
    <property type="entry name" value="Epimerase_deHydtase"/>
</dbReference>